<accession>A0A087BQE5</accession>
<dbReference type="EMBL" id="JGZD01000007">
    <property type="protein sequence ID" value="KFI73245.1"/>
    <property type="molecule type" value="Genomic_DNA"/>
</dbReference>
<evidence type="ECO:0000313" key="3">
    <source>
        <dbReference type="Proteomes" id="UP000029014"/>
    </source>
</evidence>
<proteinExistence type="predicted"/>
<reference evidence="2 3" key="1">
    <citation type="submission" date="2014-03" db="EMBL/GenBank/DDBJ databases">
        <title>Genomics of Bifidobacteria.</title>
        <authorList>
            <person name="Ventura M."/>
            <person name="Milani C."/>
            <person name="Lugli G.A."/>
        </authorList>
    </citation>
    <scope>NUCLEOTIDE SEQUENCE [LARGE SCALE GENOMIC DNA]</scope>
    <source>
        <strain evidence="2 3">LMG 11592</strain>
    </source>
</reference>
<sequence length="128" mass="14143">MTITRRPPRSLTAASSPLCRSRTTPIPQKADAERERSKSRTTTIAAKALRRDCRSAEFARYMFSTPMGATYARPMPSPCARGRMMIGSMSVSCPCSLPVSYVPASVVLGRDDADAPRRWAVLQFRAYP</sequence>
<organism evidence="2 3">
    <name type="scientific">Bifidobacterium minimum</name>
    <dbReference type="NCBI Taxonomy" id="1693"/>
    <lineage>
        <taxon>Bacteria</taxon>
        <taxon>Bacillati</taxon>
        <taxon>Actinomycetota</taxon>
        <taxon>Actinomycetes</taxon>
        <taxon>Bifidobacteriales</taxon>
        <taxon>Bifidobacteriaceae</taxon>
        <taxon>Bifidobacterium</taxon>
    </lineage>
</organism>
<dbReference type="Proteomes" id="UP000029014">
    <property type="component" value="Unassembled WGS sequence"/>
</dbReference>
<name>A0A087BQE5_9BIFI</name>
<comment type="caution">
    <text evidence="2">The sequence shown here is derived from an EMBL/GenBank/DDBJ whole genome shotgun (WGS) entry which is preliminary data.</text>
</comment>
<gene>
    <name evidence="2" type="ORF">BMIN_0642</name>
</gene>
<evidence type="ECO:0000256" key="1">
    <source>
        <dbReference type="SAM" id="MobiDB-lite"/>
    </source>
</evidence>
<evidence type="ECO:0000313" key="2">
    <source>
        <dbReference type="EMBL" id="KFI73245.1"/>
    </source>
</evidence>
<feature type="region of interest" description="Disordered" evidence="1">
    <location>
        <begin position="1"/>
        <end position="41"/>
    </location>
</feature>
<keyword evidence="3" id="KW-1185">Reference proteome</keyword>
<dbReference type="AlphaFoldDB" id="A0A087BQE5"/>
<protein>
    <submittedName>
        <fullName evidence="2">Uncharacterized protein</fullName>
    </submittedName>
</protein>